<evidence type="ECO:0000259" key="1">
    <source>
        <dbReference type="PROSITE" id="PS50943"/>
    </source>
</evidence>
<gene>
    <name evidence="2" type="ORF">SAMN04488045_1167</name>
</gene>
<evidence type="ECO:0000313" key="3">
    <source>
        <dbReference type="Proteomes" id="UP000236752"/>
    </source>
</evidence>
<dbReference type="RefSeq" id="WP_103909548.1">
    <property type="nucleotide sequence ID" value="NZ_FNUZ01000002.1"/>
</dbReference>
<dbReference type="Pfam" id="PF13560">
    <property type="entry name" value="HTH_31"/>
    <property type="match status" value="1"/>
</dbReference>
<dbReference type="Gene3D" id="1.10.260.40">
    <property type="entry name" value="lambda repressor-like DNA-binding domains"/>
    <property type="match status" value="1"/>
</dbReference>
<feature type="domain" description="HTH cro/C1-type" evidence="1">
    <location>
        <begin position="35"/>
        <end position="79"/>
    </location>
</feature>
<protein>
    <submittedName>
        <fullName evidence="2">Helix-turn-helix domain-containing protein</fullName>
    </submittedName>
</protein>
<accession>A0A1H5VUV5</accession>
<organism evidence="2 3">
    <name type="scientific">Thalassococcus halodurans</name>
    <dbReference type="NCBI Taxonomy" id="373675"/>
    <lineage>
        <taxon>Bacteria</taxon>
        <taxon>Pseudomonadati</taxon>
        <taxon>Pseudomonadota</taxon>
        <taxon>Alphaproteobacteria</taxon>
        <taxon>Rhodobacterales</taxon>
        <taxon>Roseobacteraceae</taxon>
        <taxon>Thalassococcus</taxon>
    </lineage>
</organism>
<dbReference type="AlphaFoldDB" id="A0A1H5VUV5"/>
<dbReference type="PROSITE" id="PS50943">
    <property type="entry name" value="HTH_CROC1"/>
    <property type="match status" value="1"/>
</dbReference>
<dbReference type="GO" id="GO:0003677">
    <property type="term" value="F:DNA binding"/>
    <property type="evidence" value="ECO:0007669"/>
    <property type="project" value="InterPro"/>
</dbReference>
<dbReference type="SUPFAM" id="SSF47413">
    <property type="entry name" value="lambda repressor-like DNA-binding domains"/>
    <property type="match status" value="1"/>
</dbReference>
<evidence type="ECO:0000313" key="2">
    <source>
        <dbReference type="EMBL" id="SEF90327.1"/>
    </source>
</evidence>
<dbReference type="CDD" id="cd00093">
    <property type="entry name" value="HTH_XRE"/>
    <property type="match status" value="1"/>
</dbReference>
<dbReference type="SMART" id="SM00530">
    <property type="entry name" value="HTH_XRE"/>
    <property type="match status" value="1"/>
</dbReference>
<keyword evidence="3" id="KW-1185">Reference proteome</keyword>
<dbReference type="Proteomes" id="UP000236752">
    <property type="component" value="Unassembled WGS sequence"/>
</dbReference>
<proteinExistence type="predicted"/>
<dbReference type="InterPro" id="IPR001387">
    <property type="entry name" value="Cro/C1-type_HTH"/>
</dbReference>
<name>A0A1H5VUV5_9RHOB</name>
<dbReference type="EMBL" id="FNUZ01000002">
    <property type="protein sequence ID" value="SEF90327.1"/>
    <property type="molecule type" value="Genomic_DNA"/>
</dbReference>
<sequence>MTDQLPNAKAASLTPSELREVFGSNLRKLSQASVSISQLCRDLGINRTQFNRYLSGESFPRPDVLHRICDFFGVDARILLEPVETLATGKQASTLFGHEELASFLGNTALQPDEHTFPSGFYRFSRPSFMEEGRFFQGLVSVYRRDGLTFMRGHEAKDAMRQQGLPCDPKTREFRGFVMQQMGGIATLISRKNTQTTSFNFLARIPAFESNYWLGFTVRTVPEGEAGRRVARQVYQYLGRETGPVLEAARASGICNVEDLPPFHRAQLRLSTPFT</sequence>
<dbReference type="OrthoDB" id="8902678at2"/>
<reference evidence="2 3" key="1">
    <citation type="submission" date="2016-10" db="EMBL/GenBank/DDBJ databases">
        <authorList>
            <person name="de Groot N.N."/>
        </authorList>
    </citation>
    <scope>NUCLEOTIDE SEQUENCE [LARGE SCALE GENOMIC DNA]</scope>
    <source>
        <strain evidence="2 3">DSM 26915</strain>
    </source>
</reference>
<dbReference type="InterPro" id="IPR010982">
    <property type="entry name" value="Lambda_DNA-bd_dom_sf"/>
</dbReference>